<evidence type="ECO:0000313" key="1">
    <source>
        <dbReference type="EMBL" id="RDX71675.1"/>
    </source>
</evidence>
<name>A0A371F052_MUCPR</name>
<dbReference type="PANTHER" id="PTHR33223:SF8">
    <property type="entry name" value="OS04G0172440 PROTEIN"/>
    <property type="match status" value="1"/>
</dbReference>
<keyword evidence="2" id="KW-1185">Reference proteome</keyword>
<comment type="caution">
    <text evidence="1">The sequence shown here is derived from an EMBL/GenBank/DDBJ whole genome shotgun (WGS) entry which is preliminary data.</text>
</comment>
<proteinExistence type="predicted"/>
<protein>
    <submittedName>
        <fullName evidence="1">Uncharacterized protein</fullName>
    </submittedName>
</protein>
<accession>A0A371F052</accession>
<dbReference type="Proteomes" id="UP000257109">
    <property type="component" value="Unassembled WGS sequence"/>
</dbReference>
<feature type="non-terminal residue" evidence="1">
    <location>
        <position position="1"/>
    </location>
</feature>
<dbReference type="PANTHER" id="PTHR33223">
    <property type="entry name" value="CCHC-TYPE DOMAIN-CONTAINING PROTEIN"/>
    <property type="match status" value="1"/>
</dbReference>
<dbReference type="AlphaFoldDB" id="A0A371F052"/>
<feature type="non-terminal residue" evidence="1">
    <location>
        <position position="192"/>
    </location>
</feature>
<evidence type="ECO:0000313" key="2">
    <source>
        <dbReference type="Proteomes" id="UP000257109"/>
    </source>
</evidence>
<gene>
    <name evidence="1" type="ORF">CR513_48949</name>
</gene>
<reference evidence="1" key="1">
    <citation type="submission" date="2018-05" db="EMBL/GenBank/DDBJ databases">
        <title>Draft genome of Mucuna pruriens seed.</title>
        <authorList>
            <person name="Nnadi N.E."/>
            <person name="Vos R."/>
            <person name="Hasami M.H."/>
            <person name="Devisetty U.K."/>
            <person name="Aguiy J.C."/>
        </authorList>
    </citation>
    <scope>NUCLEOTIDE SEQUENCE [LARGE SCALE GENOMIC DNA]</scope>
    <source>
        <strain evidence="1">JCA_2017</strain>
    </source>
</reference>
<organism evidence="1 2">
    <name type="scientific">Mucuna pruriens</name>
    <name type="common">Velvet bean</name>
    <name type="synonym">Dolichos pruriens</name>
    <dbReference type="NCBI Taxonomy" id="157652"/>
    <lineage>
        <taxon>Eukaryota</taxon>
        <taxon>Viridiplantae</taxon>
        <taxon>Streptophyta</taxon>
        <taxon>Embryophyta</taxon>
        <taxon>Tracheophyta</taxon>
        <taxon>Spermatophyta</taxon>
        <taxon>Magnoliopsida</taxon>
        <taxon>eudicotyledons</taxon>
        <taxon>Gunneridae</taxon>
        <taxon>Pentapetalae</taxon>
        <taxon>rosids</taxon>
        <taxon>fabids</taxon>
        <taxon>Fabales</taxon>
        <taxon>Fabaceae</taxon>
        <taxon>Papilionoideae</taxon>
        <taxon>50 kb inversion clade</taxon>
        <taxon>NPAAA clade</taxon>
        <taxon>indigoferoid/millettioid clade</taxon>
        <taxon>Phaseoleae</taxon>
        <taxon>Mucuna</taxon>
    </lineage>
</organism>
<dbReference type="EMBL" id="QJKJ01011243">
    <property type="protein sequence ID" value="RDX71675.1"/>
    <property type="molecule type" value="Genomic_DNA"/>
</dbReference>
<sequence>MGCPLDGTWRTLKPLWNISRLGRTMLVPDLPSTKHSKQDRLRLSELVPMHNRPLGLNIKPDKARGLCSPLTYREGFLNLRENGNPWRSAFGYELEAIDLCLVPNVGLPADFKTPEFDKYKGSTCPRVHLAMYYRKMEAHIYDDKILIHYFQDSLTRAALSCPSRSRPRYGEEGKHITGLHSPRLFLEIVKWR</sequence>